<evidence type="ECO:0000313" key="2">
    <source>
        <dbReference type="EMBL" id="SCP99374.1"/>
    </source>
</evidence>
<dbReference type="STRING" id="1619234.SAMN05421730_103921"/>
<keyword evidence="3" id="KW-1185">Reference proteome</keyword>
<dbReference type="Proteomes" id="UP000199315">
    <property type="component" value="Unassembled WGS sequence"/>
</dbReference>
<gene>
    <name evidence="2" type="ORF">SAMN05421730_103921</name>
</gene>
<dbReference type="Pfam" id="PF00381">
    <property type="entry name" value="PTS-HPr"/>
    <property type="match status" value="1"/>
</dbReference>
<dbReference type="EMBL" id="FMKA01000039">
    <property type="protein sequence ID" value="SCP99374.1"/>
    <property type="molecule type" value="Genomic_DNA"/>
</dbReference>
<dbReference type="SUPFAM" id="SSF55594">
    <property type="entry name" value="HPr-like"/>
    <property type="match status" value="1"/>
</dbReference>
<dbReference type="RefSeq" id="WP_091236748.1">
    <property type="nucleotide sequence ID" value="NZ_FMKA01000039.1"/>
</dbReference>
<accession>A0A1D3TY85</accession>
<name>A0A1D3TY85_9FIRM</name>
<protein>
    <submittedName>
        <fullName evidence="2">PTS HPr component phosphorylation site</fullName>
    </submittedName>
</protein>
<proteinExistence type="predicted"/>
<evidence type="ECO:0000313" key="3">
    <source>
        <dbReference type="Proteomes" id="UP000199315"/>
    </source>
</evidence>
<dbReference type="InterPro" id="IPR000032">
    <property type="entry name" value="HPr-like"/>
</dbReference>
<evidence type="ECO:0000259" key="1">
    <source>
        <dbReference type="Pfam" id="PF00381"/>
    </source>
</evidence>
<dbReference type="OrthoDB" id="2051287at2"/>
<dbReference type="Gene3D" id="3.30.1340.10">
    <property type="entry name" value="HPr-like"/>
    <property type="match status" value="1"/>
</dbReference>
<dbReference type="InterPro" id="IPR035895">
    <property type="entry name" value="HPr-like_sf"/>
</dbReference>
<organism evidence="2 3">
    <name type="scientific">Anaerobium acetethylicum</name>
    <dbReference type="NCBI Taxonomy" id="1619234"/>
    <lineage>
        <taxon>Bacteria</taxon>
        <taxon>Bacillati</taxon>
        <taxon>Bacillota</taxon>
        <taxon>Clostridia</taxon>
        <taxon>Lachnospirales</taxon>
        <taxon>Lachnospiraceae</taxon>
        <taxon>Anaerobium</taxon>
    </lineage>
</organism>
<feature type="domain" description="HPr" evidence="1">
    <location>
        <begin position="13"/>
        <end position="66"/>
    </location>
</feature>
<sequence>MQLSLNSVDKVKNFVNVISKFEDNIDLISGRCMVDAKSILGIFSLNLARPVRIEFNGSENQDSIKEMLCEFEAV</sequence>
<reference evidence="2 3" key="1">
    <citation type="submission" date="2016-09" db="EMBL/GenBank/DDBJ databases">
        <authorList>
            <person name="Capua I."/>
            <person name="De Benedictis P."/>
            <person name="Joannis T."/>
            <person name="Lombin L.H."/>
            <person name="Cattoli G."/>
        </authorList>
    </citation>
    <scope>NUCLEOTIDE SEQUENCE [LARGE SCALE GENOMIC DNA]</scope>
    <source>
        <strain evidence="2 3">GluBS11</strain>
    </source>
</reference>
<dbReference type="AlphaFoldDB" id="A0A1D3TY85"/>